<gene>
    <name evidence="2" type="ORF">AVEN_6236_1</name>
</gene>
<evidence type="ECO:0000313" key="2">
    <source>
        <dbReference type="EMBL" id="GBM54808.1"/>
    </source>
</evidence>
<sequence>MSSRWRGAEVWRGPCQPQVSFPSSDRCWSQNCPRVASKRDVSLDKTEDSYENMITINDSIPLVHKIFYLIYFIKNGGVVVLLELVDLLLDDLEEPVDVPVQDGRLRLGGHDDPGQVVGDGVQLADARAGEGAGVEDPPPGASQVVEGGHQEEHRQRVQRNQVGPAHGSTSRHHRRDLQGGKFIFSGVVSVKGISDGQRTVDDFCER</sequence>
<accession>A0A4Y2GQI6</accession>
<evidence type="ECO:0000256" key="1">
    <source>
        <dbReference type="SAM" id="MobiDB-lite"/>
    </source>
</evidence>
<reference evidence="2 3" key="1">
    <citation type="journal article" date="2019" name="Sci. Rep.">
        <title>Orb-weaving spider Araneus ventricosus genome elucidates the spidroin gene catalogue.</title>
        <authorList>
            <person name="Kono N."/>
            <person name="Nakamura H."/>
            <person name="Ohtoshi R."/>
            <person name="Moran D.A.P."/>
            <person name="Shinohara A."/>
            <person name="Yoshida Y."/>
            <person name="Fujiwara M."/>
            <person name="Mori M."/>
            <person name="Tomita M."/>
            <person name="Arakawa K."/>
        </authorList>
    </citation>
    <scope>NUCLEOTIDE SEQUENCE [LARGE SCALE GENOMIC DNA]</scope>
</reference>
<organism evidence="2 3">
    <name type="scientific">Araneus ventricosus</name>
    <name type="common">Orbweaver spider</name>
    <name type="synonym">Epeira ventricosa</name>
    <dbReference type="NCBI Taxonomy" id="182803"/>
    <lineage>
        <taxon>Eukaryota</taxon>
        <taxon>Metazoa</taxon>
        <taxon>Ecdysozoa</taxon>
        <taxon>Arthropoda</taxon>
        <taxon>Chelicerata</taxon>
        <taxon>Arachnida</taxon>
        <taxon>Araneae</taxon>
        <taxon>Araneomorphae</taxon>
        <taxon>Entelegynae</taxon>
        <taxon>Araneoidea</taxon>
        <taxon>Araneidae</taxon>
        <taxon>Araneus</taxon>
    </lineage>
</organism>
<keyword evidence="3" id="KW-1185">Reference proteome</keyword>
<feature type="region of interest" description="Disordered" evidence="1">
    <location>
        <begin position="127"/>
        <end position="176"/>
    </location>
</feature>
<dbReference type="OrthoDB" id="10401004at2759"/>
<dbReference type="Proteomes" id="UP000499080">
    <property type="component" value="Unassembled WGS sequence"/>
</dbReference>
<name>A0A4Y2GQI6_ARAVE</name>
<comment type="caution">
    <text evidence="2">The sequence shown here is derived from an EMBL/GenBank/DDBJ whole genome shotgun (WGS) entry which is preliminary data.</text>
</comment>
<dbReference type="EMBL" id="BGPR01001475">
    <property type="protein sequence ID" value="GBM54808.1"/>
    <property type="molecule type" value="Genomic_DNA"/>
</dbReference>
<dbReference type="AlphaFoldDB" id="A0A4Y2GQI6"/>
<protein>
    <submittedName>
        <fullName evidence="2">Uncharacterized protein</fullName>
    </submittedName>
</protein>
<proteinExistence type="predicted"/>
<evidence type="ECO:0000313" key="3">
    <source>
        <dbReference type="Proteomes" id="UP000499080"/>
    </source>
</evidence>